<gene>
    <name evidence="2" type="ORF">N658DRAFT_492798</name>
</gene>
<dbReference type="EMBL" id="MU863626">
    <property type="protein sequence ID" value="KAK4104705.1"/>
    <property type="molecule type" value="Genomic_DNA"/>
</dbReference>
<dbReference type="Proteomes" id="UP001305647">
    <property type="component" value="Unassembled WGS sequence"/>
</dbReference>
<evidence type="ECO:0000313" key="2">
    <source>
        <dbReference type="EMBL" id="KAK4104705.1"/>
    </source>
</evidence>
<proteinExistence type="predicted"/>
<dbReference type="AlphaFoldDB" id="A0AAN6QAH4"/>
<keyword evidence="3" id="KW-1185">Reference proteome</keyword>
<sequence>MDTASTLDADSDAEWVHVRRHTSVAGKRLFWRLNGPLEAAIQVAPSEYYEPGDMMEPYFGPDGSPHPVSQESLLEPPVSSITARAGCFDRWEETWNDAHQLCGEYDDWPYPRRLGPRPDDENLESPTRLYLLECCGEKRPWPYDTYLQVTAQGEFLTVHEYVSAVHPWLMAMRDTILDLLGKFHGNPKLPPETKLAVIHLRPHSLDIGREDRWASSHRKPPVRDPAKPLLPHEELQRRSMARALARSAARIRAREEEAAALIRGARVD</sequence>
<comment type="caution">
    <text evidence="2">The sequence shown here is derived from an EMBL/GenBank/DDBJ whole genome shotgun (WGS) entry which is preliminary data.</text>
</comment>
<accession>A0AAN6QAH4</accession>
<name>A0AAN6QAH4_9PEZI</name>
<feature type="region of interest" description="Disordered" evidence="1">
    <location>
        <begin position="210"/>
        <end position="234"/>
    </location>
</feature>
<organism evidence="2 3">
    <name type="scientific">Parathielavia hyrcaniae</name>
    <dbReference type="NCBI Taxonomy" id="113614"/>
    <lineage>
        <taxon>Eukaryota</taxon>
        <taxon>Fungi</taxon>
        <taxon>Dikarya</taxon>
        <taxon>Ascomycota</taxon>
        <taxon>Pezizomycotina</taxon>
        <taxon>Sordariomycetes</taxon>
        <taxon>Sordariomycetidae</taxon>
        <taxon>Sordariales</taxon>
        <taxon>Chaetomiaceae</taxon>
        <taxon>Parathielavia</taxon>
    </lineage>
</organism>
<protein>
    <submittedName>
        <fullName evidence="2">Uncharacterized protein</fullName>
    </submittedName>
</protein>
<evidence type="ECO:0000313" key="3">
    <source>
        <dbReference type="Proteomes" id="UP001305647"/>
    </source>
</evidence>
<evidence type="ECO:0000256" key="1">
    <source>
        <dbReference type="SAM" id="MobiDB-lite"/>
    </source>
</evidence>
<reference evidence="2" key="2">
    <citation type="submission" date="2023-05" db="EMBL/GenBank/DDBJ databases">
        <authorList>
            <consortium name="Lawrence Berkeley National Laboratory"/>
            <person name="Steindorff A."/>
            <person name="Hensen N."/>
            <person name="Bonometti L."/>
            <person name="Westerberg I."/>
            <person name="Brannstrom I.O."/>
            <person name="Guillou S."/>
            <person name="Cros-Aarteil S."/>
            <person name="Calhoun S."/>
            <person name="Haridas S."/>
            <person name="Kuo A."/>
            <person name="Mondo S."/>
            <person name="Pangilinan J."/>
            <person name="Riley R."/>
            <person name="Labutti K."/>
            <person name="Andreopoulos B."/>
            <person name="Lipzen A."/>
            <person name="Chen C."/>
            <person name="Yanf M."/>
            <person name="Daum C."/>
            <person name="Ng V."/>
            <person name="Clum A."/>
            <person name="Ohm R."/>
            <person name="Martin F."/>
            <person name="Silar P."/>
            <person name="Natvig D."/>
            <person name="Lalanne C."/>
            <person name="Gautier V."/>
            <person name="Ament-Velasquez S.L."/>
            <person name="Kruys A."/>
            <person name="Hutchinson M.I."/>
            <person name="Powell A.J."/>
            <person name="Barry K."/>
            <person name="Miller A.N."/>
            <person name="Grigoriev I.V."/>
            <person name="Debuchy R."/>
            <person name="Gladieux P."/>
            <person name="Thoren M.H."/>
            <person name="Johannesson H."/>
        </authorList>
    </citation>
    <scope>NUCLEOTIDE SEQUENCE</scope>
    <source>
        <strain evidence="2">CBS 757.83</strain>
    </source>
</reference>
<feature type="compositionally biased region" description="Basic and acidic residues" evidence="1">
    <location>
        <begin position="221"/>
        <end position="234"/>
    </location>
</feature>
<reference evidence="2" key="1">
    <citation type="journal article" date="2023" name="Mol. Phylogenet. Evol.">
        <title>Genome-scale phylogeny and comparative genomics of the fungal order Sordariales.</title>
        <authorList>
            <person name="Hensen N."/>
            <person name="Bonometti L."/>
            <person name="Westerberg I."/>
            <person name="Brannstrom I.O."/>
            <person name="Guillou S."/>
            <person name="Cros-Aarteil S."/>
            <person name="Calhoun S."/>
            <person name="Haridas S."/>
            <person name="Kuo A."/>
            <person name="Mondo S."/>
            <person name="Pangilinan J."/>
            <person name="Riley R."/>
            <person name="LaButti K."/>
            <person name="Andreopoulos B."/>
            <person name="Lipzen A."/>
            <person name="Chen C."/>
            <person name="Yan M."/>
            <person name="Daum C."/>
            <person name="Ng V."/>
            <person name="Clum A."/>
            <person name="Steindorff A."/>
            <person name="Ohm R.A."/>
            <person name="Martin F."/>
            <person name="Silar P."/>
            <person name="Natvig D.O."/>
            <person name="Lalanne C."/>
            <person name="Gautier V."/>
            <person name="Ament-Velasquez S.L."/>
            <person name="Kruys A."/>
            <person name="Hutchinson M.I."/>
            <person name="Powell A.J."/>
            <person name="Barry K."/>
            <person name="Miller A.N."/>
            <person name="Grigoriev I.V."/>
            <person name="Debuchy R."/>
            <person name="Gladieux P."/>
            <person name="Hiltunen Thoren M."/>
            <person name="Johannesson H."/>
        </authorList>
    </citation>
    <scope>NUCLEOTIDE SEQUENCE</scope>
    <source>
        <strain evidence="2">CBS 757.83</strain>
    </source>
</reference>